<protein>
    <recommendedName>
        <fullName evidence="7">Interactor of constitutive active ROPs 2, chloroplastic</fullName>
    </recommendedName>
</protein>
<feature type="compositionally biased region" description="Polar residues" evidence="4">
    <location>
        <begin position="1"/>
        <end position="14"/>
    </location>
</feature>
<comment type="caution">
    <text evidence="5">The sequence shown here is derived from an EMBL/GenBank/DDBJ whole genome shotgun (WGS) entry which is preliminary data.</text>
</comment>
<comment type="similarity">
    <text evidence="1">Belongs to the ICR family.</text>
</comment>
<feature type="compositionally biased region" description="Polar residues" evidence="4">
    <location>
        <begin position="21"/>
        <end position="37"/>
    </location>
</feature>
<reference evidence="6" key="1">
    <citation type="journal article" date="2016" name="Nature">
        <title>The genome of the seagrass Zostera marina reveals angiosperm adaptation to the sea.</title>
        <authorList>
            <person name="Olsen J.L."/>
            <person name="Rouze P."/>
            <person name="Verhelst B."/>
            <person name="Lin Y.-C."/>
            <person name="Bayer T."/>
            <person name="Collen J."/>
            <person name="Dattolo E."/>
            <person name="De Paoli E."/>
            <person name="Dittami S."/>
            <person name="Maumus F."/>
            <person name="Michel G."/>
            <person name="Kersting A."/>
            <person name="Lauritano C."/>
            <person name="Lohaus R."/>
            <person name="Toepel M."/>
            <person name="Tonon T."/>
            <person name="Vanneste K."/>
            <person name="Amirebrahimi M."/>
            <person name="Brakel J."/>
            <person name="Bostroem C."/>
            <person name="Chovatia M."/>
            <person name="Grimwood J."/>
            <person name="Jenkins J.W."/>
            <person name="Jueterbock A."/>
            <person name="Mraz A."/>
            <person name="Stam W.T."/>
            <person name="Tice H."/>
            <person name="Bornberg-Bauer E."/>
            <person name="Green P.J."/>
            <person name="Pearson G.A."/>
            <person name="Procaccini G."/>
            <person name="Duarte C.M."/>
            <person name="Schmutz J."/>
            <person name="Reusch T.B.H."/>
            <person name="Van de Peer Y."/>
        </authorList>
    </citation>
    <scope>NUCLEOTIDE SEQUENCE [LARGE SCALE GENOMIC DNA]</scope>
    <source>
        <strain evidence="6">cv. Finnish</strain>
    </source>
</reference>
<sequence>MQTPKKSVSKNGTSDVPKRTSPVSSRSSRLTTESDSATLACHGPKTSTNRSPRVVERKSPRSPASERKRPSKLNELEHQINHLQEDLKKAKEQIASSETQKKQAQLQAEEFKEKLVTLTGKHEETELRLKELSESEDVCVEEFWMIEQECDKTWKSELEALRKKQADDSTALFSAMNEIQNLKEQLEIAKSFEIASTKNTETENIELLSLEQDTADTGTIIESLRNKLKGSEEDHQNLMADTQVQLENANATIDTLRSDGLNSLESYNSLMAELAESRTQVSLLGEIVRKLKEDGRFENGDPCVEIEQLKSALEAAELSYEETEIKSTVHIQTAYEVAESIKVESNHRESTLETALQETKHEISDLKTKLIQKESELKAIMYDLNNPETESAKILIAELQKKLTDKETELGDVMEKKKILKQEMERKEAESIKSIEAANAEIEMARSAEQEALVRVGLVSEESDKISRKESKITEQLEVAQKANSDMEAELKKLRVQTEQWRKAAEAAASILTSGNNGGRLMERSGSLDSDYNSIAGKLMSPFSDDVDDSPLKKKNSNMLRKIGGFLKKGSK</sequence>
<dbReference type="Proteomes" id="UP000036987">
    <property type="component" value="Unassembled WGS sequence"/>
</dbReference>
<evidence type="ECO:0000256" key="1">
    <source>
        <dbReference type="ARBA" id="ARBA00009778"/>
    </source>
</evidence>
<evidence type="ECO:0000256" key="4">
    <source>
        <dbReference type="SAM" id="MobiDB-lite"/>
    </source>
</evidence>
<name>A0A0K9NPA6_ZOSMR</name>
<keyword evidence="6" id="KW-1185">Reference proteome</keyword>
<evidence type="ECO:0008006" key="7">
    <source>
        <dbReference type="Google" id="ProtNLM"/>
    </source>
</evidence>
<dbReference type="STRING" id="29655.A0A0K9NPA6"/>
<feature type="coiled-coil region" evidence="3">
    <location>
        <begin position="221"/>
        <end position="259"/>
    </location>
</feature>
<proteinExistence type="inferred from homology"/>
<evidence type="ECO:0000313" key="5">
    <source>
        <dbReference type="EMBL" id="KMZ58586.1"/>
    </source>
</evidence>
<dbReference type="OMA" id="SADKEFE"/>
<dbReference type="OrthoDB" id="1932291at2759"/>
<gene>
    <name evidence="5" type="ORF">ZOSMA_75G00190</name>
</gene>
<feature type="coiled-coil region" evidence="3">
    <location>
        <begin position="470"/>
        <end position="504"/>
    </location>
</feature>
<feature type="compositionally biased region" description="Basic and acidic residues" evidence="4">
    <location>
        <begin position="53"/>
        <end position="78"/>
    </location>
</feature>
<accession>A0A0K9NPA6</accession>
<dbReference type="PANTHER" id="PTHR34224">
    <property type="entry name" value="INTERACTOR OF CONSTITUTIVE ACTIVE ROPS 2, CHLOROPLASTIC-RELATED"/>
    <property type="match status" value="1"/>
</dbReference>
<evidence type="ECO:0000256" key="2">
    <source>
        <dbReference type="ARBA" id="ARBA00023054"/>
    </source>
</evidence>
<feature type="region of interest" description="Disordered" evidence="4">
    <location>
        <begin position="1"/>
        <end position="78"/>
    </location>
</feature>
<feature type="coiled-coil region" evidence="3">
    <location>
        <begin position="306"/>
        <end position="441"/>
    </location>
</feature>
<dbReference type="AlphaFoldDB" id="A0A0K9NPA6"/>
<dbReference type="InterPro" id="IPR029688">
    <property type="entry name" value="ICR"/>
</dbReference>
<keyword evidence="2 3" id="KW-0175">Coiled coil</keyword>
<dbReference type="EMBL" id="LFYR01001913">
    <property type="protein sequence ID" value="KMZ58586.1"/>
    <property type="molecule type" value="Genomic_DNA"/>
</dbReference>
<organism evidence="5 6">
    <name type="scientific">Zostera marina</name>
    <name type="common">Eelgrass</name>
    <dbReference type="NCBI Taxonomy" id="29655"/>
    <lineage>
        <taxon>Eukaryota</taxon>
        <taxon>Viridiplantae</taxon>
        <taxon>Streptophyta</taxon>
        <taxon>Embryophyta</taxon>
        <taxon>Tracheophyta</taxon>
        <taxon>Spermatophyta</taxon>
        <taxon>Magnoliopsida</taxon>
        <taxon>Liliopsida</taxon>
        <taxon>Zosteraceae</taxon>
        <taxon>Zostera</taxon>
    </lineage>
</organism>
<evidence type="ECO:0000256" key="3">
    <source>
        <dbReference type="SAM" id="Coils"/>
    </source>
</evidence>
<evidence type="ECO:0000313" key="6">
    <source>
        <dbReference type="Proteomes" id="UP000036987"/>
    </source>
</evidence>
<dbReference type="PANTHER" id="PTHR34224:SF4">
    <property type="entry name" value="INTERACTOR OF CONSTITUTIVE ACTIVE ROPS 2, CHLOROPLASTIC"/>
    <property type="match status" value="1"/>
</dbReference>